<name>A0A8D8W3N6_9HEMI</name>
<evidence type="ECO:0000313" key="2">
    <source>
        <dbReference type="EMBL" id="CAG6644658.1"/>
    </source>
</evidence>
<dbReference type="EMBL" id="HBUF01133135">
    <property type="protein sequence ID" value="CAG6644658.1"/>
    <property type="molecule type" value="Transcribed_RNA"/>
</dbReference>
<proteinExistence type="predicted"/>
<sequence length="122" mass="14033">MKRCGIYLIDFLCLSVFMSVCLPRFLSGCSSVCLPSYLYVSVSPVVYRFDCLSVSCLIVFFFCSSVFLSILTYFFFYSPLIFYSSFPFSLPFSSLPPLHFLFIPISHLPLLLYLKIITIPQH</sequence>
<reference evidence="2" key="1">
    <citation type="submission" date="2021-05" db="EMBL/GenBank/DDBJ databases">
        <authorList>
            <person name="Alioto T."/>
            <person name="Alioto T."/>
            <person name="Gomez Garrido J."/>
        </authorList>
    </citation>
    <scope>NUCLEOTIDE SEQUENCE</scope>
</reference>
<feature type="transmembrane region" description="Helical" evidence="1">
    <location>
        <begin position="51"/>
        <end position="76"/>
    </location>
</feature>
<keyword evidence="1" id="KW-0472">Membrane</keyword>
<protein>
    <submittedName>
        <fullName evidence="2">Uncharacterized protein</fullName>
    </submittedName>
</protein>
<evidence type="ECO:0000256" key="1">
    <source>
        <dbReference type="SAM" id="Phobius"/>
    </source>
</evidence>
<keyword evidence="1" id="KW-0812">Transmembrane</keyword>
<feature type="transmembrane region" description="Helical" evidence="1">
    <location>
        <begin position="96"/>
        <end position="114"/>
    </location>
</feature>
<accession>A0A8D8W3N6</accession>
<organism evidence="2">
    <name type="scientific">Cacopsylla melanoneura</name>
    <dbReference type="NCBI Taxonomy" id="428564"/>
    <lineage>
        <taxon>Eukaryota</taxon>
        <taxon>Metazoa</taxon>
        <taxon>Ecdysozoa</taxon>
        <taxon>Arthropoda</taxon>
        <taxon>Hexapoda</taxon>
        <taxon>Insecta</taxon>
        <taxon>Pterygota</taxon>
        <taxon>Neoptera</taxon>
        <taxon>Paraneoptera</taxon>
        <taxon>Hemiptera</taxon>
        <taxon>Sternorrhyncha</taxon>
        <taxon>Psylloidea</taxon>
        <taxon>Psyllidae</taxon>
        <taxon>Psyllinae</taxon>
        <taxon>Cacopsylla</taxon>
    </lineage>
</organism>
<dbReference type="AlphaFoldDB" id="A0A8D8W3N6"/>
<keyword evidence="1" id="KW-1133">Transmembrane helix</keyword>